<organism evidence="1 2">
    <name type="scientific">Neobacillus cucumis</name>
    <dbReference type="NCBI Taxonomy" id="1740721"/>
    <lineage>
        <taxon>Bacteria</taxon>
        <taxon>Bacillati</taxon>
        <taxon>Bacillota</taxon>
        <taxon>Bacilli</taxon>
        <taxon>Bacillales</taxon>
        <taxon>Bacillaceae</taxon>
        <taxon>Neobacillus</taxon>
    </lineage>
</organism>
<sequence>MNWKTFFLGAAVGMISGYMTKEILCQNTNVTPEKVLGAVKKQFKQNGPISGSWIHMTSEPYEKNLITYNVYKGGISQNHQGLNEQFEFIADAKTGALLEVTPFSNEPSL</sequence>
<reference evidence="1 2" key="1">
    <citation type="submission" date="2017-11" db="EMBL/GenBank/DDBJ databases">
        <title>Comparitive Functional Genomics of Dry Heat Resistant strains isolated from the Viking Spacecraft.</title>
        <authorList>
            <person name="Seuylemezian A."/>
            <person name="Cooper K."/>
            <person name="Vaishampayan P."/>
        </authorList>
    </citation>
    <scope>NUCLEOTIDE SEQUENCE [LARGE SCALE GENOMIC DNA]</scope>
    <source>
        <strain evidence="1 2">V32-6</strain>
    </source>
</reference>
<evidence type="ECO:0000313" key="2">
    <source>
        <dbReference type="Proteomes" id="UP000234950"/>
    </source>
</evidence>
<comment type="caution">
    <text evidence="1">The sequence shown here is derived from an EMBL/GenBank/DDBJ whole genome shotgun (WGS) entry which is preliminary data.</text>
</comment>
<evidence type="ECO:0000313" key="1">
    <source>
        <dbReference type="EMBL" id="PLS02033.1"/>
    </source>
</evidence>
<dbReference type="AlphaFoldDB" id="A0A2N5H929"/>
<dbReference type="Proteomes" id="UP000234950">
    <property type="component" value="Unassembled WGS sequence"/>
</dbReference>
<proteinExistence type="predicted"/>
<dbReference type="OrthoDB" id="2989832at2"/>
<gene>
    <name evidence="1" type="ORF">CVD27_22320</name>
</gene>
<keyword evidence="2" id="KW-1185">Reference proteome</keyword>
<accession>A0A2N5H929</accession>
<name>A0A2N5H929_9BACI</name>
<evidence type="ECO:0008006" key="3">
    <source>
        <dbReference type="Google" id="ProtNLM"/>
    </source>
</evidence>
<protein>
    <recommendedName>
        <fullName evidence="3">PepSY domain-containing protein</fullName>
    </recommendedName>
</protein>
<dbReference type="RefSeq" id="WP_101650571.1">
    <property type="nucleotide sequence ID" value="NZ_PGVE01000083.1"/>
</dbReference>
<dbReference type="EMBL" id="PGVE01000083">
    <property type="protein sequence ID" value="PLS02033.1"/>
    <property type="molecule type" value="Genomic_DNA"/>
</dbReference>